<evidence type="ECO:0000259" key="2">
    <source>
        <dbReference type="Pfam" id="PF10988"/>
    </source>
</evidence>
<dbReference type="Proteomes" id="UP000245375">
    <property type="component" value="Unassembled WGS sequence"/>
</dbReference>
<dbReference type="RefSeq" id="WP_109352889.1">
    <property type="nucleotide sequence ID" value="NZ_QFRI01000002.1"/>
</dbReference>
<protein>
    <recommendedName>
        <fullName evidence="2">Putative auto-transporter adhesin head GIN domain-containing protein</fullName>
    </recommendedName>
</protein>
<feature type="domain" description="Putative auto-transporter adhesin head GIN" evidence="2">
    <location>
        <begin position="37"/>
        <end position="192"/>
    </location>
</feature>
<reference evidence="4" key="1">
    <citation type="submission" date="2018-05" db="EMBL/GenBank/DDBJ databases">
        <title>Algibacter marinivivus sp. nov., isolated from sample around a algae.</title>
        <authorList>
            <person name="Lu D."/>
        </authorList>
    </citation>
    <scope>NUCLEOTIDE SEQUENCE [LARGE SCALE GENOMIC DNA]</scope>
    <source>
        <strain evidence="4">ZY111</strain>
    </source>
</reference>
<feature type="chain" id="PRO_5015607346" description="Putative auto-transporter adhesin head GIN domain-containing protein" evidence="1">
    <location>
        <begin position="18"/>
        <end position="297"/>
    </location>
</feature>
<evidence type="ECO:0000313" key="4">
    <source>
        <dbReference type="Proteomes" id="UP000245375"/>
    </source>
</evidence>
<comment type="caution">
    <text evidence="3">The sequence shown here is derived from an EMBL/GenBank/DDBJ whole genome shotgun (WGS) entry which is preliminary data.</text>
</comment>
<keyword evidence="4" id="KW-1185">Reference proteome</keyword>
<name>A0A2U2X424_9FLAO</name>
<proteinExistence type="predicted"/>
<organism evidence="3 4">
    <name type="scientific">Algibacter marinivivus</name>
    <dbReference type="NCBI Taxonomy" id="2100723"/>
    <lineage>
        <taxon>Bacteria</taxon>
        <taxon>Pseudomonadati</taxon>
        <taxon>Bacteroidota</taxon>
        <taxon>Flavobacteriia</taxon>
        <taxon>Flavobacteriales</taxon>
        <taxon>Flavobacteriaceae</taxon>
        <taxon>Algibacter</taxon>
    </lineage>
</organism>
<sequence>MKKITLLLILVTATGLAQIKGNENIETKKFNIENIRQVKINFYANITIDASLEESLTITTDSNLFDLIDKKVIDGILYLDQKEWISSSQKTIITIGAPNIYRVEQNTHDTTRIINIDNEEFRINAPNGNISIEGETDELRIGSERSNIDATKIIAKKAFINLWDRGKVKLNVTNFLWANVSNNGTLIYTKKPKKIDIKTNANGKVVALSNTEKLKNPDAKYINFNIKNNSFNRNHFFVIGPKPNGQKFSYGFPMMPQAKRQEYWTIGTKVYKVNKLGLRKLLITLKAEDENKTVKLF</sequence>
<dbReference type="EMBL" id="QFRI01000002">
    <property type="protein sequence ID" value="PWH82522.1"/>
    <property type="molecule type" value="Genomic_DNA"/>
</dbReference>
<feature type="signal peptide" evidence="1">
    <location>
        <begin position="1"/>
        <end position="17"/>
    </location>
</feature>
<dbReference type="AlphaFoldDB" id="A0A2U2X424"/>
<evidence type="ECO:0000256" key="1">
    <source>
        <dbReference type="SAM" id="SignalP"/>
    </source>
</evidence>
<reference evidence="4" key="3">
    <citation type="submission" date="2018-05" db="EMBL/GenBank/DDBJ databases">
        <authorList>
            <person name="Lu D."/>
        </authorList>
    </citation>
    <scope>NUCLEOTIDE SEQUENCE [LARGE SCALE GENOMIC DNA]</scope>
    <source>
        <strain evidence="4">ZY111</strain>
    </source>
</reference>
<dbReference type="Gene3D" id="2.160.20.120">
    <property type="match status" value="1"/>
</dbReference>
<gene>
    <name evidence="3" type="ORF">DIS18_09750</name>
</gene>
<reference evidence="3 4" key="2">
    <citation type="submission" date="2018-05" db="EMBL/GenBank/DDBJ databases">
        <title>Algibacter marinivivus sp. nov., isolated from sample around a algae.</title>
        <authorList>
            <person name="Zhong X."/>
        </authorList>
    </citation>
    <scope>NUCLEOTIDE SEQUENCE [LARGE SCALE GENOMIC DNA]</scope>
    <source>
        <strain evidence="3 4">ZY111</strain>
    </source>
</reference>
<evidence type="ECO:0000313" key="3">
    <source>
        <dbReference type="EMBL" id="PWH82522.1"/>
    </source>
</evidence>
<dbReference type="InterPro" id="IPR021255">
    <property type="entry name" value="DUF2807"/>
</dbReference>
<keyword evidence="1" id="KW-0732">Signal</keyword>
<dbReference type="Pfam" id="PF10988">
    <property type="entry name" value="DUF2807"/>
    <property type="match status" value="1"/>
</dbReference>
<dbReference type="OrthoDB" id="1199610at2"/>
<accession>A0A2U2X424</accession>